<evidence type="ECO:0000256" key="1">
    <source>
        <dbReference type="ARBA" id="ARBA00004236"/>
    </source>
</evidence>
<dbReference type="Pfam" id="PF00535">
    <property type="entry name" value="Glycos_transf_2"/>
    <property type="match status" value="1"/>
</dbReference>
<evidence type="ECO:0000313" key="7">
    <source>
        <dbReference type="EMBL" id="MBC8176369.1"/>
    </source>
</evidence>
<dbReference type="PANTHER" id="PTHR43646">
    <property type="entry name" value="GLYCOSYLTRANSFERASE"/>
    <property type="match status" value="1"/>
</dbReference>
<evidence type="ECO:0000313" key="8">
    <source>
        <dbReference type="Proteomes" id="UP000650524"/>
    </source>
</evidence>
<dbReference type="SUPFAM" id="SSF53448">
    <property type="entry name" value="Nucleotide-diphospho-sugar transferases"/>
    <property type="match status" value="2"/>
</dbReference>
<dbReference type="AlphaFoldDB" id="A0A8J6MZK9"/>
<dbReference type="NCBIfam" id="TIGR04283">
    <property type="entry name" value="glyco_like_mftF"/>
    <property type="match status" value="1"/>
</dbReference>
<dbReference type="InterPro" id="IPR001173">
    <property type="entry name" value="Glyco_trans_2-like"/>
</dbReference>
<dbReference type="PANTHER" id="PTHR43646:SF2">
    <property type="entry name" value="GLYCOSYLTRANSFERASE 2-LIKE DOMAIN-CONTAINING PROTEIN"/>
    <property type="match status" value="1"/>
</dbReference>
<sequence length="439" mass="48501">MINPQNPQIDRLIVFGRYPVPGLTKTRLIPVLGPAGAADLQRWLTERTMETAEAFASGREVNVEVCFEGGSVHKIRRWLGPDVSLSRQGPGDLGTRMYDAFLAAFQKGCRRAVLIGTDIPELRPDHLSQAFDALSENDLVIGPSRDGGYWLIGLNRPARFFHGIKWGTGAVFAQTLALADGHGLRVKKLDFLTDIDTAEELREQLPDWPEKGPYVSVIIPALNEALNIEKTIRKARNNDAEVIVVDGGSSDDTVAQAIRAGARIEKSSCGRAVQQNRGASLAHGRTLLFLHADTHLPHSYINHIFEALMNPGTVAGAFRFKTDLNHPLMKPIEFATNIRSRYLKLPYGDQGLFFRRAAFETVGGFPEVSIAEDLFLMHRISKQGRIKIAPVHTVTSGKRWQTRGLLRTTLINQIIVAGCCLGISPRVLARLYRMLGTSV</sequence>
<evidence type="ECO:0000256" key="2">
    <source>
        <dbReference type="ARBA" id="ARBA00022475"/>
    </source>
</evidence>
<keyword evidence="4" id="KW-0808">Transferase</keyword>
<dbReference type="InterPro" id="IPR018641">
    <property type="entry name" value="Trfase_1_rSAM/seldom-assoc"/>
</dbReference>
<name>A0A8J6MZK9_9DELT</name>
<evidence type="ECO:0000256" key="5">
    <source>
        <dbReference type="ARBA" id="ARBA00023136"/>
    </source>
</evidence>
<dbReference type="GO" id="GO:0005886">
    <property type="term" value="C:plasma membrane"/>
    <property type="evidence" value="ECO:0007669"/>
    <property type="project" value="UniProtKB-SubCell"/>
</dbReference>
<keyword evidence="2" id="KW-1003">Cell membrane</keyword>
<protein>
    <submittedName>
        <fullName evidence="7">TIGR04283 family arsenosugar biosynthesis glycosyltransferase</fullName>
    </submittedName>
</protein>
<accession>A0A8J6MZK9</accession>
<keyword evidence="3" id="KW-0328">Glycosyltransferase</keyword>
<comment type="caution">
    <text evidence="7">The sequence shown here is derived from an EMBL/GenBank/DDBJ whole genome shotgun (WGS) entry which is preliminary data.</text>
</comment>
<organism evidence="7 8">
    <name type="scientific">Candidatus Desulfacyla euxinica</name>
    <dbReference type="NCBI Taxonomy" id="2841693"/>
    <lineage>
        <taxon>Bacteria</taxon>
        <taxon>Deltaproteobacteria</taxon>
        <taxon>Candidatus Desulfacyla</taxon>
    </lineage>
</organism>
<comment type="subcellular location">
    <subcellularLocation>
        <location evidence="1">Cell membrane</location>
    </subcellularLocation>
</comment>
<keyword evidence="5" id="KW-0472">Membrane</keyword>
<proteinExistence type="predicted"/>
<feature type="domain" description="Glycosyltransferase 2-like" evidence="6">
    <location>
        <begin position="216"/>
        <end position="359"/>
    </location>
</feature>
<evidence type="ECO:0000256" key="3">
    <source>
        <dbReference type="ARBA" id="ARBA00022676"/>
    </source>
</evidence>
<dbReference type="EMBL" id="JACNJD010000129">
    <property type="protein sequence ID" value="MBC8176369.1"/>
    <property type="molecule type" value="Genomic_DNA"/>
</dbReference>
<dbReference type="Proteomes" id="UP000650524">
    <property type="component" value="Unassembled WGS sequence"/>
</dbReference>
<dbReference type="GO" id="GO:0016757">
    <property type="term" value="F:glycosyltransferase activity"/>
    <property type="evidence" value="ECO:0007669"/>
    <property type="project" value="UniProtKB-KW"/>
</dbReference>
<evidence type="ECO:0000256" key="4">
    <source>
        <dbReference type="ARBA" id="ARBA00022679"/>
    </source>
</evidence>
<dbReference type="Gene3D" id="3.90.550.10">
    <property type="entry name" value="Spore Coat Polysaccharide Biosynthesis Protein SpsA, Chain A"/>
    <property type="match status" value="2"/>
</dbReference>
<dbReference type="Pfam" id="PF09837">
    <property type="entry name" value="DUF2064"/>
    <property type="match status" value="1"/>
</dbReference>
<dbReference type="InterPro" id="IPR029044">
    <property type="entry name" value="Nucleotide-diphossugar_trans"/>
</dbReference>
<dbReference type="InterPro" id="IPR026461">
    <property type="entry name" value="Trfase_2_rSAM/seldom_assoc"/>
</dbReference>
<evidence type="ECO:0000259" key="6">
    <source>
        <dbReference type="Pfam" id="PF00535"/>
    </source>
</evidence>
<gene>
    <name evidence="7" type="ORF">H8E19_03115</name>
</gene>
<reference evidence="7 8" key="1">
    <citation type="submission" date="2020-08" db="EMBL/GenBank/DDBJ databases">
        <title>Bridging the membrane lipid divide: bacteria of the FCB group superphylum have the potential to synthesize archaeal ether lipids.</title>
        <authorList>
            <person name="Villanueva L."/>
            <person name="Von Meijenfeldt F.A.B."/>
            <person name="Westbye A.B."/>
            <person name="Yadav S."/>
            <person name="Hopmans E.C."/>
            <person name="Dutilh B.E."/>
            <person name="Sinninghe Damste J.S."/>
        </authorList>
    </citation>
    <scope>NUCLEOTIDE SEQUENCE [LARGE SCALE GENOMIC DNA]</scope>
    <source>
        <strain evidence="7">NIOZ-UU27</strain>
    </source>
</reference>
<dbReference type="NCBIfam" id="TIGR04282">
    <property type="entry name" value="glyco_like_cofC"/>
    <property type="match status" value="1"/>
</dbReference>
<dbReference type="CDD" id="cd02522">
    <property type="entry name" value="GT_2_like_a"/>
    <property type="match status" value="1"/>
</dbReference>